<dbReference type="GO" id="GO:0016491">
    <property type="term" value="F:oxidoreductase activity"/>
    <property type="evidence" value="ECO:0007669"/>
    <property type="project" value="UniProtKB-KW"/>
</dbReference>
<organism evidence="4">
    <name type="scientific">marine metagenome</name>
    <dbReference type="NCBI Taxonomy" id="408172"/>
    <lineage>
        <taxon>unclassified sequences</taxon>
        <taxon>metagenomes</taxon>
        <taxon>ecological metagenomes</taxon>
    </lineage>
</organism>
<dbReference type="Pfam" id="PF13561">
    <property type="entry name" value="adh_short_C2"/>
    <property type="match status" value="1"/>
</dbReference>
<dbReference type="AlphaFoldDB" id="A0A381PGP1"/>
<dbReference type="InterPro" id="IPR052178">
    <property type="entry name" value="Sec_Metab_Biosynth_SDR"/>
</dbReference>
<proteinExistence type="inferred from homology"/>
<dbReference type="PROSITE" id="PS00061">
    <property type="entry name" value="ADH_SHORT"/>
    <property type="match status" value="1"/>
</dbReference>
<dbReference type="PRINTS" id="PR00080">
    <property type="entry name" value="SDRFAMILY"/>
</dbReference>
<dbReference type="InterPro" id="IPR036291">
    <property type="entry name" value="NAD(P)-bd_dom_sf"/>
</dbReference>
<dbReference type="EMBL" id="UINC01000939">
    <property type="protein sequence ID" value="SUZ64633.1"/>
    <property type="molecule type" value="Genomic_DNA"/>
</dbReference>
<dbReference type="PRINTS" id="PR00081">
    <property type="entry name" value="GDHRDH"/>
</dbReference>
<evidence type="ECO:0000256" key="2">
    <source>
        <dbReference type="ARBA" id="ARBA00022857"/>
    </source>
</evidence>
<keyword evidence="3" id="KW-0560">Oxidoreductase</keyword>
<dbReference type="FunFam" id="3.40.50.720:FF:000084">
    <property type="entry name" value="Short-chain dehydrogenase reductase"/>
    <property type="match status" value="1"/>
</dbReference>
<dbReference type="PANTHER" id="PTHR43618:SF8">
    <property type="entry name" value="7ALPHA-HYDROXYSTEROID DEHYDROGENASE"/>
    <property type="match status" value="1"/>
</dbReference>
<reference evidence="4" key="1">
    <citation type="submission" date="2018-05" db="EMBL/GenBank/DDBJ databases">
        <authorList>
            <person name="Lanie J.A."/>
            <person name="Ng W.-L."/>
            <person name="Kazmierczak K.M."/>
            <person name="Andrzejewski T.M."/>
            <person name="Davidsen T.M."/>
            <person name="Wayne K.J."/>
            <person name="Tettelin H."/>
            <person name="Glass J.I."/>
            <person name="Rusch D."/>
            <person name="Podicherti R."/>
            <person name="Tsui H.-C.T."/>
            <person name="Winkler M.E."/>
        </authorList>
    </citation>
    <scope>NUCLEOTIDE SEQUENCE</scope>
</reference>
<dbReference type="SUPFAM" id="SSF51735">
    <property type="entry name" value="NAD(P)-binding Rossmann-fold domains"/>
    <property type="match status" value="1"/>
</dbReference>
<comment type="similarity">
    <text evidence="1">Belongs to the short-chain dehydrogenases/reductases (SDR) family.</text>
</comment>
<evidence type="ECO:0000256" key="3">
    <source>
        <dbReference type="ARBA" id="ARBA00023002"/>
    </source>
</evidence>
<evidence type="ECO:0008006" key="5">
    <source>
        <dbReference type="Google" id="ProtNLM"/>
    </source>
</evidence>
<protein>
    <recommendedName>
        <fullName evidence="5">3-oxoacyl-ACP reductase</fullName>
    </recommendedName>
</protein>
<evidence type="ECO:0000256" key="1">
    <source>
        <dbReference type="ARBA" id="ARBA00006484"/>
    </source>
</evidence>
<accession>A0A381PGP1</accession>
<keyword evidence="2" id="KW-0521">NADP</keyword>
<dbReference type="Gene3D" id="3.40.50.720">
    <property type="entry name" value="NAD(P)-binding Rossmann-like Domain"/>
    <property type="match status" value="1"/>
</dbReference>
<dbReference type="PANTHER" id="PTHR43618">
    <property type="entry name" value="7-ALPHA-HYDROXYSTEROID DEHYDROGENASE"/>
    <property type="match status" value="1"/>
</dbReference>
<name>A0A381PGP1_9ZZZZ</name>
<gene>
    <name evidence="4" type="ORF">METZ01_LOCUS17487</name>
</gene>
<evidence type="ECO:0000313" key="4">
    <source>
        <dbReference type="EMBL" id="SUZ64633.1"/>
    </source>
</evidence>
<dbReference type="InterPro" id="IPR020904">
    <property type="entry name" value="Sc_DH/Rdtase_CS"/>
</dbReference>
<dbReference type="InterPro" id="IPR002347">
    <property type="entry name" value="SDR_fam"/>
</dbReference>
<sequence length="267" mass="28947">MSFNINELFSIAGKTAIVTGGSRGIGKMIAEGYVENGVKTYITARKAEACLRTAEELSKKGECIAFPADLSSKEGRESFVEQIKSHEKRIDILVNNAGAAWGAAFEEYPDEGYDKVMNINVRAIFMLTRDLMPLLTKNATLENPSRIINIGSIDGLRVSTTDNFAYGASKAAVHFLTKNLSVRLASKGLTVNAIAPGPFESQMMDYMLTNYREQIEARNPMGRIGCPEDMAGLAIYLASEAAKYVTGQIIALDGGSNLGSHQERFAG</sequence>